<comment type="similarity">
    <text evidence="1">Belongs to the universal stress protein A family.</text>
</comment>
<evidence type="ECO:0000313" key="3">
    <source>
        <dbReference type="EMBL" id="GIH78234.1"/>
    </source>
</evidence>
<gene>
    <name evidence="3" type="ORF">Plo01_46630</name>
</gene>
<comment type="caution">
    <text evidence="3">The sequence shown here is derived from an EMBL/GenBank/DDBJ whole genome shotgun (WGS) entry which is preliminary data.</text>
</comment>
<protein>
    <submittedName>
        <fullName evidence="3">Universal stress protein</fullName>
    </submittedName>
</protein>
<proteinExistence type="inferred from homology"/>
<name>A0A8J3RRB9_9ACTN</name>
<feature type="domain" description="UspA" evidence="2">
    <location>
        <begin position="146"/>
        <end position="282"/>
    </location>
</feature>
<dbReference type="Proteomes" id="UP000616724">
    <property type="component" value="Unassembled WGS sequence"/>
</dbReference>
<sequence>MTAHVVVGTDGSPPATAAVEWAADAVRRGCALRIVHVCEPWSYDIPLHTPPGFRDSATEYCRGVIDAAAARARERAPGTEIGTLLEAGRVGEVLRREAEDAEQVVVGSRGLGGFSGLLLGSLSLDLAGHVATPVVVVRNVPEHPRGRIVVGFDGSDHATVALRYAFAEAVRRQARLRVIHAWRMPPVGPGAMAPTPLVEDIAAAERKTAEQQLAPWRERHPQVEVDHVVLCGHPVRAICEVSREADLAVVGSRGRGAFGSAVLGSVSHGVLHHVHCPVAVVRAPGEA</sequence>
<dbReference type="RefSeq" id="WP_203892760.1">
    <property type="nucleotide sequence ID" value="NZ_BOOH01000038.1"/>
</dbReference>
<dbReference type="PRINTS" id="PR01438">
    <property type="entry name" value="UNVRSLSTRESS"/>
</dbReference>
<dbReference type="PANTHER" id="PTHR46268:SF6">
    <property type="entry name" value="UNIVERSAL STRESS PROTEIN UP12"/>
    <property type="match status" value="1"/>
</dbReference>
<dbReference type="SUPFAM" id="SSF52402">
    <property type="entry name" value="Adenine nucleotide alpha hydrolases-like"/>
    <property type="match status" value="2"/>
</dbReference>
<reference evidence="3 4" key="1">
    <citation type="submission" date="2021-01" db="EMBL/GenBank/DDBJ databases">
        <title>Whole genome shotgun sequence of Planobispora longispora NBRC 13918.</title>
        <authorList>
            <person name="Komaki H."/>
            <person name="Tamura T."/>
        </authorList>
    </citation>
    <scope>NUCLEOTIDE SEQUENCE [LARGE SCALE GENOMIC DNA]</scope>
    <source>
        <strain evidence="3 4">NBRC 13918</strain>
    </source>
</reference>
<organism evidence="3 4">
    <name type="scientific">Planobispora longispora</name>
    <dbReference type="NCBI Taxonomy" id="28887"/>
    <lineage>
        <taxon>Bacteria</taxon>
        <taxon>Bacillati</taxon>
        <taxon>Actinomycetota</taxon>
        <taxon>Actinomycetes</taxon>
        <taxon>Streptosporangiales</taxon>
        <taxon>Streptosporangiaceae</taxon>
        <taxon>Planobispora</taxon>
    </lineage>
</organism>
<keyword evidence="4" id="KW-1185">Reference proteome</keyword>
<evidence type="ECO:0000256" key="1">
    <source>
        <dbReference type="ARBA" id="ARBA00008791"/>
    </source>
</evidence>
<dbReference type="InterPro" id="IPR006016">
    <property type="entry name" value="UspA"/>
</dbReference>
<dbReference type="Pfam" id="PF00582">
    <property type="entry name" value="Usp"/>
    <property type="match status" value="2"/>
</dbReference>
<evidence type="ECO:0000313" key="4">
    <source>
        <dbReference type="Proteomes" id="UP000616724"/>
    </source>
</evidence>
<dbReference type="PANTHER" id="PTHR46268">
    <property type="entry name" value="STRESS RESPONSE PROTEIN NHAX"/>
    <property type="match status" value="1"/>
</dbReference>
<feature type="domain" description="UspA" evidence="2">
    <location>
        <begin position="1"/>
        <end position="138"/>
    </location>
</feature>
<dbReference type="InterPro" id="IPR014729">
    <property type="entry name" value="Rossmann-like_a/b/a_fold"/>
</dbReference>
<dbReference type="Gene3D" id="3.40.50.620">
    <property type="entry name" value="HUPs"/>
    <property type="match status" value="2"/>
</dbReference>
<dbReference type="EMBL" id="BOOH01000038">
    <property type="protein sequence ID" value="GIH78234.1"/>
    <property type="molecule type" value="Genomic_DNA"/>
</dbReference>
<dbReference type="InterPro" id="IPR006015">
    <property type="entry name" value="Universal_stress_UspA"/>
</dbReference>
<evidence type="ECO:0000259" key="2">
    <source>
        <dbReference type="Pfam" id="PF00582"/>
    </source>
</evidence>
<accession>A0A8J3RRB9</accession>
<dbReference type="AlphaFoldDB" id="A0A8J3RRB9"/>